<evidence type="ECO:0000313" key="7">
    <source>
        <dbReference type="EMBL" id="SAY55935.1"/>
    </source>
</evidence>
<reference evidence="8" key="1">
    <citation type="submission" date="2016-04" db="EMBL/GenBank/DDBJ databases">
        <authorList>
            <person name="Tagini F."/>
        </authorList>
    </citation>
    <scope>NUCLEOTIDE SEQUENCE [LARGE SCALE GENOMIC DNA]</scope>
    <source>
        <strain evidence="8">CHUV0807</strain>
    </source>
</reference>
<accession>A0A1C3HNQ9</accession>
<evidence type="ECO:0000256" key="2">
    <source>
        <dbReference type="ARBA" id="ARBA00022679"/>
    </source>
</evidence>
<dbReference type="InterPro" id="IPR029056">
    <property type="entry name" value="Ribokinase-like"/>
</dbReference>
<organism evidence="7 8">
    <name type="scientific">Cardiobacterium hominis</name>
    <dbReference type="NCBI Taxonomy" id="2718"/>
    <lineage>
        <taxon>Bacteria</taxon>
        <taxon>Pseudomonadati</taxon>
        <taxon>Pseudomonadota</taxon>
        <taxon>Gammaproteobacteria</taxon>
        <taxon>Cardiobacteriales</taxon>
        <taxon>Cardiobacteriaceae</taxon>
        <taxon>Cardiobacterium</taxon>
    </lineage>
</organism>
<dbReference type="EC" id="2.7.1.4" evidence="7"/>
<dbReference type="GO" id="GO:0006000">
    <property type="term" value="P:fructose metabolic process"/>
    <property type="evidence" value="ECO:0007669"/>
    <property type="project" value="UniProtKB-ARBA"/>
</dbReference>
<dbReference type="PROSITE" id="PS00583">
    <property type="entry name" value="PFKB_KINASES_1"/>
    <property type="match status" value="1"/>
</dbReference>
<gene>
    <name evidence="7" type="ORF">CHUV0807_0217</name>
</gene>
<dbReference type="GO" id="GO:0005524">
    <property type="term" value="F:ATP binding"/>
    <property type="evidence" value="ECO:0007669"/>
    <property type="project" value="UniProtKB-KW"/>
</dbReference>
<dbReference type="PANTHER" id="PTHR43085:SF1">
    <property type="entry name" value="PSEUDOURIDINE KINASE-RELATED"/>
    <property type="match status" value="1"/>
</dbReference>
<evidence type="ECO:0000256" key="1">
    <source>
        <dbReference type="ARBA" id="ARBA00010688"/>
    </source>
</evidence>
<dbReference type="SUPFAM" id="SSF53613">
    <property type="entry name" value="Ribokinase-like"/>
    <property type="match status" value="1"/>
</dbReference>
<dbReference type="InterPro" id="IPR002139">
    <property type="entry name" value="Ribo/fructo_kinase"/>
</dbReference>
<dbReference type="AlphaFoldDB" id="A0A1C3HNQ9"/>
<sequence length="323" mass="34831">MSLYAIGEALIDFVPSRPGKPDADIRYTPAVGGAPLNVAAAYARLGGKSYILSQVGEDAFGEQIAATAQAAGVDTRYLKRSREAKTALAFVTLHDNGEREFAFYRDPSADMLYAADNLAAIAPQPGDILHYCSVSLTPCPMREAHRVAIERFRAAGALISFDINLRLPLWKNPADLHAAVQEYLPLADIIKISDDELEFVTGERDSARGIGQLHRGAVKHVIYTRGAQGAAWYDASGQRGAVDAYKVQALDATGAGDAFIGGLLAEMSRLNLDLQQALADEHIAALLRHAAAVGAITTLQRGAINSMPDRARLQQFQKENHHE</sequence>
<dbReference type="GO" id="GO:0008865">
    <property type="term" value="F:fructokinase activity"/>
    <property type="evidence" value="ECO:0007669"/>
    <property type="project" value="UniProtKB-EC"/>
</dbReference>
<dbReference type="RefSeq" id="WP_079538975.1">
    <property type="nucleotide sequence ID" value="NZ_FKLO01000014.1"/>
</dbReference>
<feature type="domain" description="Carbohydrate kinase PfkB" evidence="6">
    <location>
        <begin position="4"/>
        <end position="309"/>
    </location>
</feature>
<protein>
    <submittedName>
        <fullName evidence="7">Fructokinase</fullName>
        <ecNumber evidence="7">2.7.1.4</ecNumber>
    </submittedName>
</protein>
<name>A0A1C3HNQ9_9GAMM</name>
<dbReference type="Proteomes" id="UP000190837">
    <property type="component" value="Unassembled WGS sequence"/>
</dbReference>
<keyword evidence="2 7" id="KW-0808">Transferase</keyword>
<dbReference type="Gene3D" id="3.40.1190.20">
    <property type="match status" value="1"/>
</dbReference>
<dbReference type="PANTHER" id="PTHR43085">
    <property type="entry name" value="HEXOKINASE FAMILY MEMBER"/>
    <property type="match status" value="1"/>
</dbReference>
<keyword evidence="4 7" id="KW-0418">Kinase</keyword>
<evidence type="ECO:0000256" key="4">
    <source>
        <dbReference type="ARBA" id="ARBA00022777"/>
    </source>
</evidence>
<evidence type="ECO:0000313" key="8">
    <source>
        <dbReference type="Proteomes" id="UP000190837"/>
    </source>
</evidence>
<dbReference type="InterPro" id="IPR011611">
    <property type="entry name" value="PfkB_dom"/>
</dbReference>
<dbReference type="InterPro" id="IPR050306">
    <property type="entry name" value="PfkB_Carbo_kinase"/>
</dbReference>
<proteinExistence type="inferred from homology"/>
<keyword evidence="5" id="KW-0067">ATP-binding</keyword>
<dbReference type="PRINTS" id="PR00990">
    <property type="entry name" value="RIBOKINASE"/>
</dbReference>
<evidence type="ECO:0000256" key="5">
    <source>
        <dbReference type="ARBA" id="ARBA00022840"/>
    </source>
</evidence>
<dbReference type="CDD" id="cd01167">
    <property type="entry name" value="bac_FRK"/>
    <property type="match status" value="1"/>
</dbReference>
<dbReference type="InterPro" id="IPR002173">
    <property type="entry name" value="Carboh/pur_kinase_PfkB_CS"/>
</dbReference>
<evidence type="ECO:0000256" key="3">
    <source>
        <dbReference type="ARBA" id="ARBA00022741"/>
    </source>
</evidence>
<comment type="similarity">
    <text evidence="1">Belongs to the carbohydrate kinase PfkB family.</text>
</comment>
<keyword evidence="3" id="KW-0547">Nucleotide-binding</keyword>
<evidence type="ECO:0000259" key="6">
    <source>
        <dbReference type="Pfam" id="PF00294"/>
    </source>
</evidence>
<dbReference type="EMBL" id="FKLO01000014">
    <property type="protein sequence ID" value="SAY55935.1"/>
    <property type="molecule type" value="Genomic_DNA"/>
</dbReference>
<dbReference type="Pfam" id="PF00294">
    <property type="entry name" value="PfkB"/>
    <property type="match status" value="1"/>
</dbReference>